<protein>
    <recommendedName>
        <fullName evidence="3">Vps72/YL1 C-terminal domain-containing protein</fullName>
    </recommendedName>
</protein>
<dbReference type="Pfam" id="PF05764">
    <property type="entry name" value="YL1"/>
    <property type="match status" value="1"/>
</dbReference>
<dbReference type="Pfam" id="PF08265">
    <property type="entry name" value="YL1_C"/>
    <property type="match status" value="1"/>
</dbReference>
<organism evidence="4 5">
    <name type="scientific">Wolfiporia cocos (strain MD-104)</name>
    <name type="common">Brown rot fungus</name>
    <dbReference type="NCBI Taxonomy" id="742152"/>
    <lineage>
        <taxon>Eukaryota</taxon>
        <taxon>Fungi</taxon>
        <taxon>Dikarya</taxon>
        <taxon>Basidiomycota</taxon>
        <taxon>Agaricomycotina</taxon>
        <taxon>Agaricomycetes</taxon>
        <taxon>Polyporales</taxon>
        <taxon>Phaeolaceae</taxon>
        <taxon>Wolfiporia</taxon>
    </lineage>
</organism>
<dbReference type="SMART" id="SM00993">
    <property type="entry name" value="YL1_C"/>
    <property type="match status" value="1"/>
</dbReference>
<dbReference type="STRING" id="742152.A0A2H3ITX2"/>
<evidence type="ECO:0000256" key="2">
    <source>
        <dbReference type="SAM" id="MobiDB-lite"/>
    </source>
</evidence>
<name>A0A2H3ITX2_WOLCO</name>
<dbReference type="OrthoDB" id="78296at2759"/>
<dbReference type="PANTHER" id="PTHR13275">
    <property type="entry name" value="YL-1 PROTEIN TRANSCRIPTION FACTOR-LIKE 1"/>
    <property type="match status" value="1"/>
</dbReference>
<evidence type="ECO:0000259" key="3">
    <source>
        <dbReference type="SMART" id="SM00993"/>
    </source>
</evidence>
<keyword evidence="5" id="KW-1185">Reference proteome</keyword>
<comment type="similarity">
    <text evidence="1">Belongs to the VPS72/YL1 family.</text>
</comment>
<dbReference type="PANTHER" id="PTHR13275:SF4">
    <property type="entry name" value="VACUOLAR PROTEIN SORTING-ASSOCIATED PROTEIN 72 HOMOLOG"/>
    <property type="match status" value="1"/>
</dbReference>
<reference evidence="4 5" key="1">
    <citation type="journal article" date="2012" name="Science">
        <title>The Paleozoic origin of enzymatic lignin decomposition reconstructed from 31 fungal genomes.</title>
        <authorList>
            <person name="Floudas D."/>
            <person name="Binder M."/>
            <person name="Riley R."/>
            <person name="Barry K."/>
            <person name="Blanchette R.A."/>
            <person name="Henrissat B."/>
            <person name="Martinez A.T."/>
            <person name="Otillar R."/>
            <person name="Spatafora J.W."/>
            <person name="Yadav J.S."/>
            <person name="Aerts A."/>
            <person name="Benoit I."/>
            <person name="Boyd A."/>
            <person name="Carlson A."/>
            <person name="Copeland A."/>
            <person name="Coutinho P.M."/>
            <person name="de Vries R.P."/>
            <person name="Ferreira P."/>
            <person name="Findley K."/>
            <person name="Foster B."/>
            <person name="Gaskell J."/>
            <person name="Glotzer D."/>
            <person name="Gorecki P."/>
            <person name="Heitman J."/>
            <person name="Hesse C."/>
            <person name="Hori C."/>
            <person name="Igarashi K."/>
            <person name="Jurgens J.A."/>
            <person name="Kallen N."/>
            <person name="Kersten P."/>
            <person name="Kohler A."/>
            <person name="Kuees U."/>
            <person name="Kumar T.K.A."/>
            <person name="Kuo A."/>
            <person name="LaButti K."/>
            <person name="Larrondo L.F."/>
            <person name="Lindquist E."/>
            <person name="Ling A."/>
            <person name="Lombard V."/>
            <person name="Lucas S."/>
            <person name="Lundell T."/>
            <person name="Martin R."/>
            <person name="McLaughlin D.J."/>
            <person name="Morgenstern I."/>
            <person name="Morin E."/>
            <person name="Murat C."/>
            <person name="Nagy L.G."/>
            <person name="Nolan M."/>
            <person name="Ohm R.A."/>
            <person name="Patyshakuliyeva A."/>
            <person name="Rokas A."/>
            <person name="Ruiz-Duenas F.J."/>
            <person name="Sabat G."/>
            <person name="Salamov A."/>
            <person name="Samejima M."/>
            <person name="Schmutz J."/>
            <person name="Slot J.C."/>
            <person name="St John F."/>
            <person name="Stenlid J."/>
            <person name="Sun H."/>
            <person name="Sun S."/>
            <person name="Syed K."/>
            <person name="Tsang A."/>
            <person name="Wiebenga A."/>
            <person name="Young D."/>
            <person name="Pisabarro A."/>
            <person name="Eastwood D.C."/>
            <person name="Martin F."/>
            <person name="Cullen D."/>
            <person name="Grigoriev I.V."/>
            <person name="Hibbett D.S."/>
        </authorList>
    </citation>
    <scope>NUCLEOTIDE SEQUENCE [LARGE SCALE GENOMIC DNA]</scope>
    <source>
        <strain evidence="4 5">MD-104</strain>
    </source>
</reference>
<feature type="region of interest" description="Disordered" evidence="2">
    <location>
        <begin position="90"/>
        <end position="125"/>
    </location>
</feature>
<dbReference type="OMA" id="GNIKEHR"/>
<dbReference type="GO" id="GO:0005634">
    <property type="term" value="C:nucleus"/>
    <property type="evidence" value="ECO:0007669"/>
    <property type="project" value="TreeGrafter"/>
</dbReference>
<accession>A0A2H3ITX2</accession>
<gene>
    <name evidence="4" type="ORF">WOLCODRAFT_129624</name>
</gene>
<dbReference type="EMBL" id="KB467831">
    <property type="protein sequence ID" value="PCH33161.1"/>
    <property type="molecule type" value="Genomic_DNA"/>
</dbReference>
<dbReference type="AlphaFoldDB" id="A0A2H3ITX2"/>
<dbReference type="Proteomes" id="UP000218811">
    <property type="component" value="Unassembled WGS sequence"/>
</dbReference>
<dbReference type="InterPro" id="IPR013272">
    <property type="entry name" value="Vps72/YL1_C"/>
</dbReference>
<sequence>MANLEDSLVMRRSKRSTAGNRMEAALAEFHAEDVGADVEEDADFVIDKDEEDAFESDFASTDEEAPQEEVDAIAEKMVREDERRARKAVRSKLDRVTATAHARQKATFNPVDEAETSTQPNAPKMGRRVSLGVAVNAETGEVVERKRQSSRRHTMLNTSATATRLKDAEEKKATLPKKARAKTRLPTQDELIARAFDMEEGNIVEHRNYLSLEEEKRQKARLMRTSVQGPLIRWISKREEIKVKAEPPPPPPQPALHPPYGYGYAYPYSQYPPVTSSGPSNIATPTYYHPSYQTQHPYYYASSHQSPAPYTYPSYAANPSPAPPPPQVREPIERTEIVAKNYVVHEQSQSEHAVKIPWYSTMKAMFGDHVNWEALRVYAPKGRPLARPTQTCPITGKVAKYLDPRTNVPFADIEAYEVLTRILAHEYVWSDSLGCYVGRDEDKMDTDAVKARAASDWA</sequence>
<evidence type="ECO:0000256" key="1">
    <source>
        <dbReference type="ARBA" id="ARBA00006832"/>
    </source>
</evidence>
<evidence type="ECO:0000313" key="5">
    <source>
        <dbReference type="Proteomes" id="UP000218811"/>
    </source>
</evidence>
<dbReference type="InterPro" id="IPR046757">
    <property type="entry name" value="YL1_N"/>
</dbReference>
<proteinExistence type="inferred from homology"/>
<feature type="domain" description="Vps72/YL1 C-terminal" evidence="3">
    <location>
        <begin position="390"/>
        <end position="419"/>
    </location>
</feature>
<evidence type="ECO:0000313" key="4">
    <source>
        <dbReference type="EMBL" id="PCH33161.1"/>
    </source>
</evidence>